<evidence type="ECO:0000256" key="6">
    <source>
        <dbReference type="ARBA" id="ARBA00022679"/>
    </source>
</evidence>
<evidence type="ECO:0000256" key="2">
    <source>
        <dbReference type="ARBA" id="ARBA00004726"/>
    </source>
</evidence>
<dbReference type="Proteomes" id="UP001595812">
    <property type="component" value="Unassembled WGS sequence"/>
</dbReference>
<evidence type="ECO:0000256" key="7">
    <source>
        <dbReference type="ARBA" id="ARBA00022695"/>
    </source>
</evidence>
<evidence type="ECO:0000256" key="13">
    <source>
        <dbReference type="ARBA" id="ARBA00047880"/>
    </source>
</evidence>
<comment type="catalytic activity">
    <reaction evidence="13 15">
        <text>riboflavin + ATP = FMN + ADP + H(+)</text>
        <dbReference type="Rhea" id="RHEA:14357"/>
        <dbReference type="ChEBI" id="CHEBI:15378"/>
        <dbReference type="ChEBI" id="CHEBI:30616"/>
        <dbReference type="ChEBI" id="CHEBI:57986"/>
        <dbReference type="ChEBI" id="CHEBI:58210"/>
        <dbReference type="ChEBI" id="CHEBI:456216"/>
        <dbReference type="EC" id="2.7.1.26"/>
    </reaction>
</comment>
<reference evidence="18" key="1">
    <citation type="journal article" date="2019" name="Int. J. Syst. Evol. Microbiol.">
        <title>The Global Catalogue of Microorganisms (GCM) 10K type strain sequencing project: providing services to taxonomists for standard genome sequencing and annotation.</title>
        <authorList>
            <consortium name="The Broad Institute Genomics Platform"/>
            <consortium name="The Broad Institute Genome Sequencing Center for Infectious Disease"/>
            <person name="Wu L."/>
            <person name="Ma J."/>
        </authorList>
    </citation>
    <scope>NUCLEOTIDE SEQUENCE [LARGE SCALE GENOMIC DNA]</scope>
    <source>
        <strain evidence="18">CECT 8979</strain>
    </source>
</reference>
<keyword evidence="9 15" id="KW-0418">Kinase</keyword>
<comment type="catalytic activity">
    <reaction evidence="14 15">
        <text>FMN + ATP + H(+) = FAD + diphosphate</text>
        <dbReference type="Rhea" id="RHEA:17237"/>
        <dbReference type="ChEBI" id="CHEBI:15378"/>
        <dbReference type="ChEBI" id="CHEBI:30616"/>
        <dbReference type="ChEBI" id="CHEBI:33019"/>
        <dbReference type="ChEBI" id="CHEBI:57692"/>
        <dbReference type="ChEBI" id="CHEBI:58210"/>
        <dbReference type="EC" id="2.7.7.2"/>
    </reaction>
</comment>
<keyword evidence="5 15" id="KW-0288">FMN</keyword>
<comment type="caution">
    <text evidence="17">The sequence shown here is derived from an EMBL/GenBank/DDBJ whole genome shotgun (WGS) entry which is preliminary data.</text>
</comment>
<evidence type="ECO:0000256" key="5">
    <source>
        <dbReference type="ARBA" id="ARBA00022643"/>
    </source>
</evidence>
<dbReference type="GO" id="GO:0008531">
    <property type="term" value="F:riboflavin kinase activity"/>
    <property type="evidence" value="ECO:0007669"/>
    <property type="project" value="UniProtKB-EC"/>
</dbReference>
<sequence length="309" mass="35527">MNTKKINITNQYHSKALTIGTFDGVHIGHQKILSRVIESAHQKGMESAVLTLFPHPRMVLEENSSIKLLHTIEERIALLKHFGIQNVIVKPFTKTFANLSPRDYVKDILVDELHTKVIIIGYDHHFGKDRSANIHDLKDFGNEFDFEVEEITAQDIENVTVSSTKIRNALFEGEIETANTYLGYHYFITGIVVTGQRLGRQLGYPTANIKIREDYKLIPKDGVYVVQSKIEEQTVYGMMNIGSNPTIANKERTIEVHFFELDQKLYDCTLKIEFLKRLRDEYKFDSLEDLKNQLKKDEDNALAVLKDLV</sequence>
<proteinExistence type="inferred from homology"/>
<dbReference type="Pfam" id="PF01687">
    <property type="entry name" value="Flavokinase"/>
    <property type="match status" value="1"/>
</dbReference>
<keyword evidence="11 15" id="KW-0067">ATP-binding</keyword>
<comment type="similarity">
    <text evidence="15">Belongs to the ribF family.</text>
</comment>
<dbReference type="PANTHER" id="PTHR22749:SF6">
    <property type="entry name" value="RIBOFLAVIN KINASE"/>
    <property type="match status" value="1"/>
</dbReference>
<dbReference type="EMBL" id="JBHSAT010000004">
    <property type="protein sequence ID" value="MFC3876439.1"/>
    <property type="molecule type" value="Genomic_DNA"/>
</dbReference>
<dbReference type="Gene3D" id="3.40.50.620">
    <property type="entry name" value="HUPs"/>
    <property type="match status" value="1"/>
</dbReference>
<keyword evidence="6 15" id="KW-0808">Transferase</keyword>
<dbReference type="InterPro" id="IPR015865">
    <property type="entry name" value="Riboflavin_kinase_bac/euk"/>
</dbReference>
<dbReference type="EC" id="2.7.1.26" evidence="15"/>
<comment type="function">
    <text evidence="1">Catalyzes the phosphorylation of riboflavin to FMN followed by the adenylation of FMN to FAD.</text>
</comment>
<dbReference type="InterPro" id="IPR023468">
    <property type="entry name" value="Riboflavin_kinase"/>
</dbReference>
<dbReference type="InterPro" id="IPR002606">
    <property type="entry name" value="Riboflavin_kinase_bac"/>
</dbReference>
<dbReference type="InterPro" id="IPR015864">
    <property type="entry name" value="FAD_synthase"/>
</dbReference>
<name>A0ABV8AFF3_9FLAO</name>
<keyword evidence="18" id="KW-1185">Reference proteome</keyword>
<keyword evidence="10 15" id="KW-0274">FAD</keyword>
<dbReference type="Pfam" id="PF06574">
    <property type="entry name" value="FAD_syn"/>
    <property type="match status" value="1"/>
</dbReference>
<comment type="pathway">
    <text evidence="2 15">Cofactor biosynthesis; FAD biosynthesis; FAD from FMN: step 1/1.</text>
</comment>
<comment type="pathway">
    <text evidence="3 15">Cofactor biosynthesis; FMN biosynthesis; FMN from riboflavin (ATP route): step 1/1.</text>
</comment>
<evidence type="ECO:0000256" key="3">
    <source>
        <dbReference type="ARBA" id="ARBA00005201"/>
    </source>
</evidence>
<dbReference type="PANTHER" id="PTHR22749">
    <property type="entry name" value="RIBOFLAVIN KINASE/FMN ADENYLYLTRANSFERASE"/>
    <property type="match status" value="1"/>
</dbReference>
<keyword evidence="4 15" id="KW-0285">Flavoprotein</keyword>
<gene>
    <name evidence="17" type="ORF">ACFOSX_04265</name>
</gene>
<organism evidence="17 18">
    <name type="scientific">Winogradskyella maritima</name>
    <dbReference type="NCBI Taxonomy" id="1517766"/>
    <lineage>
        <taxon>Bacteria</taxon>
        <taxon>Pseudomonadati</taxon>
        <taxon>Bacteroidota</taxon>
        <taxon>Flavobacteriia</taxon>
        <taxon>Flavobacteriales</taxon>
        <taxon>Flavobacteriaceae</taxon>
        <taxon>Winogradskyella</taxon>
    </lineage>
</organism>
<dbReference type="NCBIfam" id="NF004162">
    <property type="entry name" value="PRK05627.1-5"/>
    <property type="match status" value="1"/>
</dbReference>
<evidence type="ECO:0000256" key="9">
    <source>
        <dbReference type="ARBA" id="ARBA00022777"/>
    </source>
</evidence>
<evidence type="ECO:0000256" key="14">
    <source>
        <dbReference type="ARBA" id="ARBA00049494"/>
    </source>
</evidence>
<keyword evidence="12" id="KW-0511">Multifunctional enzyme</keyword>
<dbReference type="NCBIfam" id="TIGR00083">
    <property type="entry name" value="ribF"/>
    <property type="match status" value="1"/>
</dbReference>
<evidence type="ECO:0000256" key="1">
    <source>
        <dbReference type="ARBA" id="ARBA00002121"/>
    </source>
</evidence>
<dbReference type="RefSeq" id="WP_386097348.1">
    <property type="nucleotide sequence ID" value="NZ_JBHSAT010000004.1"/>
</dbReference>
<dbReference type="SUPFAM" id="SSF52374">
    <property type="entry name" value="Nucleotidylyl transferase"/>
    <property type="match status" value="1"/>
</dbReference>
<accession>A0ABV8AFF3</accession>
<protein>
    <recommendedName>
        <fullName evidence="15">Riboflavin biosynthesis protein</fullName>
    </recommendedName>
    <domain>
        <recommendedName>
            <fullName evidence="15">Riboflavin kinase</fullName>
            <ecNumber evidence="15">2.7.1.26</ecNumber>
        </recommendedName>
        <alternativeName>
            <fullName evidence="15">Flavokinase</fullName>
        </alternativeName>
    </domain>
    <domain>
        <recommendedName>
            <fullName evidence="15">FMN adenylyltransferase</fullName>
            <ecNumber evidence="15">2.7.7.2</ecNumber>
        </recommendedName>
        <alternativeName>
            <fullName evidence="15">FAD pyrophosphorylase</fullName>
        </alternativeName>
        <alternativeName>
            <fullName evidence="15">FAD synthase</fullName>
        </alternativeName>
    </domain>
</protein>
<evidence type="ECO:0000259" key="16">
    <source>
        <dbReference type="SMART" id="SM00904"/>
    </source>
</evidence>
<dbReference type="Gene3D" id="2.40.30.30">
    <property type="entry name" value="Riboflavin kinase-like"/>
    <property type="match status" value="1"/>
</dbReference>
<dbReference type="PIRSF" id="PIRSF004491">
    <property type="entry name" value="FAD_Synth"/>
    <property type="match status" value="1"/>
</dbReference>
<dbReference type="CDD" id="cd02064">
    <property type="entry name" value="FAD_synthetase_N"/>
    <property type="match status" value="1"/>
</dbReference>
<dbReference type="InterPro" id="IPR014729">
    <property type="entry name" value="Rossmann-like_a/b/a_fold"/>
</dbReference>
<evidence type="ECO:0000256" key="11">
    <source>
        <dbReference type="ARBA" id="ARBA00022840"/>
    </source>
</evidence>
<evidence type="ECO:0000256" key="12">
    <source>
        <dbReference type="ARBA" id="ARBA00023268"/>
    </source>
</evidence>
<evidence type="ECO:0000256" key="8">
    <source>
        <dbReference type="ARBA" id="ARBA00022741"/>
    </source>
</evidence>
<feature type="domain" description="Riboflavin kinase" evidence="16">
    <location>
        <begin position="181"/>
        <end position="306"/>
    </location>
</feature>
<evidence type="ECO:0000256" key="15">
    <source>
        <dbReference type="PIRNR" id="PIRNR004491"/>
    </source>
</evidence>
<dbReference type="GO" id="GO:0003919">
    <property type="term" value="F:FMN adenylyltransferase activity"/>
    <property type="evidence" value="ECO:0007669"/>
    <property type="project" value="UniProtKB-EC"/>
</dbReference>
<keyword evidence="7 15" id="KW-0548">Nucleotidyltransferase</keyword>
<keyword evidence="8 15" id="KW-0547">Nucleotide-binding</keyword>
<dbReference type="SUPFAM" id="SSF82114">
    <property type="entry name" value="Riboflavin kinase-like"/>
    <property type="match status" value="1"/>
</dbReference>
<dbReference type="InterPro" id="IPR023465">
    <property type="entry name" value="Riboflavin_kinase_dom_sf"/>
</dbReference>
<dbReference type="NCBIfam" id="NF004160">
    <property type="entry name" value="PRK05627.1-3"/>
    <property type="match status" value="1"/>
</dbReference>
<evidence type="ECO:0000313" key="18">
    <source>
        <dbReference type="Proteomes" id="UP001595812"/>
    </source>
</evidence>
<evidence type="ECO:0000256" key="10">
    <source>
        <dbReference type="ARBA" id="ARBA00022827"/>
    </source>
</evidence>
<evidence type="ECO:0000256" key="4">
    <source>
        <dbReference type="ARBA" id="ARBA00022630"/>
    </source>
</evidence>
<dbReference type="EC" id="2.7.7.2" evidence="15"/>
<dbReference type="SMART" id="SM00904">
    <property type="entry name" value="Flavokinase"/>
    <property type="match status" value="1"/>
</dbReference>
<evidence type="ECO:0000313" key="17">
    <source>
        <dbReference type="EMBL" id="MFC3876439.1"/>
    </source>
</evidence>